<name>A0A0H3KEH6_BURM1</name>
<feature type="chain" id="PRO_5002613385" evidence="2">
    <location>
        <begin position="22"/>
        <end position="94"/>
    </location>
</feature>
<gene>
    <name evidence="3" type="ordered locus">BMULJ_01474</name>
</gene>
<proteinExistence type="predicted"/>
<evidence type="ECO:0000256" key="1">
    <source>
        <dbReference type="SAM" id="MobiDB-lite"/>
    </source>
</evidence>
<protein>
    <submittedName>
        <fullName evidence="3">Uncharacterized protein</fullName>
    </submittedName>
</protein>
<sequence length="94" mass="9805">MKKTSLAILVAMSALTGAAYAQESTEIKTITDPAKIAEIEQRAQALQQQQASEAAQPAMHEEHHHGKKAAHHKAAKKAGKKGAAKAAPADAASQ</sequence>
<dbReference type="AlphaFoldDB" id="A0A0H3KEH6"/>
<dbReference type="eggNOG" id="ENOG5031DBZ">
    <property type="taxonomic scope" value="Bacteria"/>
</dbReference>
<dbReference type="Proteomes" id="UP000008815">
    <property type="component" value="Chromosome 1"/>
</dbReference>
<evidence type="ECO:0000313" key="4">
    <source>
        <dbReference type="Proteomes" id="UP000008815"/>
    </source>
</evidence>
<dbReference type="RefSeq" id="WP_006413761.1">
    <property type="nucleotide sequence ID" value="NC_010084.1"/>
</dbReference>
<dbReference type="KEGG" id="bmj:BMULJ_01474"/>
<feature type="compositionally biased region" description="Low complexity" evidence="1">
    <location>
        <begin position="84"/>
        <end position="94"/>
    </location>
</feature>
<feature type="compositionally biased region" description="Basic residues" evidence="1">
    <location>
        <begin position="65"/>
        <end position="83"/>
    </location>
</feature>
<reference evidence="3 4" key="1">
    <citation type="submission" date="2007-04" db="EMBL/GenBank/DDBJ databases">
        <title>Complete genome sequence of Burkholderia multivorans ATCC 17616.</title>
        <authorList>
            <person name="Ohtsubo Y."/>
            <person name="Yamashita A."/>
            <person name="Kurokawa K."/>
            <person name="Takami H."/>
            <person name="Yuhara S."/>
            <person name="Nishiyama E."/>
            <person name="Endo R."/>
            <person name="Miyazaki R."/>
            <person name="Ono A."/>
            <person name="Yano K."/>
            <person name="Ito M."/>
            <person name="Sota M."/>
            <person name="Yuji N."/>
            <person name="Hattori M."/>
            <person name="Tsuda M."/>
        </authorList>
    </citation>
    <scope>NUCLEOTIDE SEQUENCE [LARGE SCALE GENOMIC DNA]</scope>
    <source>
        <strain evidence="4">ATCC 17616 / 249</strain>
    </source>
</reference>
<feature type="signal peptide" evidence="2">
    <location>
        <begin position="1"/>
        <end position="21"/>
    </location>
</feature>
<dbReference type="STRING" id="395019.BMULJ_01474"/>
<keyword evidence="4" id="KW-1185">Reference proteome</keyword>
<evidence type="ECO:0000256" key="2">
    <source>
        <dbReference type="SAM" id="SignalP"/>
    </source>
</evidence>
<organism evidence="3 4">
    <name type="scientific">Burkholderia multivorans (strain ATCC 17616 / 249)</name>
    <dbReference type="NCBI Taxonomy" id="395019"/>
    <lineage>
        <taxon>Bacteria</taxon>
        <taxon>Pseudomonadati</taxon>
        <taxon>Pseudomonadota</taxon>
        <taxon>Betaproteobacteria</taxon>
        <taxon>Burkholderiales</taxon>
        <taxon>Burkholderiaceae</taxon>
        <taxon>Burkholderia</taxon>
        <taxon>Burkholderia cepacia complex</taxon>
    </lineage>
</organism>
<dbReference type="KEGG" id="bmu:Bmul_1766"/>
<accession>A0A0H3KEH6</accession>
<dbReference type="EMBL" id="AP009385">
    <property type="protein sequence ID" value="BAG43404.1"/>
    <property type="molecule type" value="Genomic_DNA"/>
</dbReference>
<evidence type="ECO:0000313" key="3">
    <source>
        <dbReference type="EMBL" id="BAG43404.1"/>
    </source>
</evidence>
<keyword evidence="2" id="KW-0732">Signal</keyword>
<dbReference type="HOGENOM" id="CLU_161862_0_0_4"/>
<feature type="region of interest" description="Disordered" evidence="1">
    <location>
        <begin position="44"/>
        <end position="94"/>
    </location>
</feature>
<feature type="compositionally biased region" description="Low complexity" evidence="1">
    <location>
        <begin position="44"/>
        <end position="58"/>
    </location>
</feature>